<protein>
    <recommendedName>
        <fullName evidence="1">Reverse transcriptase domain-containing protein</fullName>
    </recommendedName>
</protein>
<dbReference type="SUPFAM" id="SSF56672">
    <property type="entry name" value="DNA/RNA polymerases"/>
    <property type="match status" value="1"/>
</dbReference>
<proteinExistence type="predicted"/>
<dbReference type="InterPro" id="IPR000477">
    <property type="entry name" value="RT_dom"/>
</dbReference>
<dbReference type="PANTHER" id="PTHR24559">
    <property type="entry name" value="TRANSPOSON TY3-I GAG-POL POLYPROTEIN"/>
    <property type="match status" value="1"/>
</dbReference>
<keyword evidence="3" id="KW-1185">Reference proteome</keyword>
<accession>A0A371GZL4</accession>
<organism evidence="2 3">
    <name type="scientific">Mucuna pruriens</name>
    <name type="common">Velvet bean</name>
    <name type="synonym">Dolichos pruriens</name>
    <dbReference type="NCBI Taxonomy" id="157652"/>
    <lineage>
        <taxon>Eukaryota</taxon>
        <taxon>Viridiplantae</taxon>
        <taxon>Streptophyta</taxon>
        <taxon>Embryophyta</taxon>
        <taxon>Tracheophyta</taxon>
        <taxon>Spermatophyta</taxon>
        <taxon>Magnoliopsida</taxon>
        <taxon>eudicotyledons</taxon>
        <taxon>Gunneridae</taxon>
        <taxon>Pentapetalae</taxon>
        <taxon>rosids</taxon>
        <taxon>fabids</taxon>
        <taxon>Fabales</taxon>
        <taxon>Fabaceae</taxon>
        <taxon>Papilionoideae</taxon>
        <taxon>50 kb inversion clade</taxon>
        <taxon>NPAAA clade</taxon>
        <taxon>indigoferoid/millettioid clade</taxon>
        <taxon>Phaseoleae</taxon>
        <taxon>Mucuna</taxon>
    </lineage>
</organism>
<evidence type="ECO:0000313" key="3">
    <source>
        <dbReference type="Proteomes" id="UP000257109"/>
    </source>
</evidence>
<dbReference type="Proteomes" id="UP000257109">
    <property type="component" value="Unassembled WGS sequence"/>
</dbReference>
<dbReference type="CDD" id="cd01647">
    <property type="entry name" value="RT_LTR"/>
    <property type="match status" value="1"/>
</dbReference>
<evidence type="ECO:0000313" key="2">
    <source>
        <dbReference type="EMBL" id="RDX95913.1"/>
    </source>
</evidence>
<dbReference type="OrthoDB" id="10055717at2759"/>
<dbReference type="EMBL" id="QJKJ01004016">
    <property type="protein sequence ID" value="RDX95913.1"/>
    <property type="molecule type" value="Genomic_DNA"/>
</dbReference>
<dbReference type="Pfam" id="PF00078">
    <property type="entry name" value="RVT_1"/>
    <property type="match status" value="1"/>
</dbReference>
<dbReference type="InterPro" id="IPR043502">
    <property type="entry name" value="DNA/RNA_pol_sf"/>
</dbReference>
<sequence length="249" mass="29630">MRHPTEDHSVCNMDVIDELVEEYNQFNSSNHLKYAYLDQEQQFPVIIANSLDQEQEEKLLTILWQHKKSIEWKLSDLPGMNPSIYMHRIMMEEEALPIRQQQRRLNLTILDVVKKEVTKLFAAGIIYPISDSNWVSLVQVVPKKSRIIVTKNQHDEMVPIRIQNSWRVCIDYRKLNQATRKDHFPFPFLDQILEKLVRKSHYYFLDGYFGYMEIHIEPEDQHKTTFTCPFRSFAYTRMPFGLCNAPSTF</sequence>
<dbReference type="InterPro" id="IPR053134">
    <property type="entry name" value="RNA-dir_DNA_polymerase"/>
</dbReference>
<reference evidence="2" key="1">
    <citation type="submission" date="2018-05" db="EMBL/GenBank/DDBJ databases">
        <title>Draft genome of Mucuna pruriens seed.</title>
        <authorList>
            <person name="Nnadi N.E."/>
            <person name="Vos R."/>
            <person name="Hasami M.H."/>
            <person name="Devisetty U.K."/>
            <person name="Aguiy J.C."/>
        </authorList>
    </citation>
    <scope>NUCLEOTIDE SEQUENCE [LARGE SCALE GENOMIC DNA]</scope>
    <source>
        <strain evidence="2">JCA_2017</strain>
    </source>
</reference>
<name>A0A371GZL4_MUCPR</name>
<feature type="domain" description="Reverse transcriptase" evidence="1">
    <location>
        <begin position="153"/>
        <end position="249"/>
    </location>
</feature>
<evidence type="ECO:0000259" key="1">
    <source>
        <dbReference type="Pfam" id="PF00078"/>
    </source>
</evidence>
<dbReference type="AlphaFoldDB" id="A0A371GZL4"/>
<dbReference type="Gene3D" id="3.10.10.10">
    <property type="entry name" value="HIV Type 1 Reverse Transcriptase, subunit A, domain 1"/>
    <property type="match status" value="1"/>
</dbReference>
<dbReference type="PANTHER" id="PTHR24559:SF444">
    <property type="entry name" value="REVERSE TRANSCRIPTASE DOMAIN-CONTAINING PROTEIN"/>
    <property type="match status" value="1"/>
</dbReference>
<comment type="caution">
    <text evidence="2">The sequence shown here is derived from an EMBL/GenBank/DDBJ whole genome shotgun (WGS) entry which is preliminary data.</text>
</comment>
<feature type="non-terminal residue" evidence="2">
    <location>
        <position position="1"/>
    </location>
</feature>
<gene>
    <name evidence="2" type="ORF">CR513_21482</name>
</gene>